<evidence type="ECO:0000313" key="4">
    <source>
        <dbReference type="EMBL" id="OCT12903.1"/>
    </source>
</evidence>
<protein>
    <submittedName>
        <fullName evidence="4">Alpha-L-fucosidase</fullName>
    </submittedName>
</protein>
<evidence type="ECO:0000259" key="2">
    <source>
        <dbReference type="Pfam" id="PF21307"/>
    </source>
</evidence>
<dbReference type="InterPro" id="IPR012341">
    <property type="entry name" value="6hp_glycosidase-like_sf"/>
</dbReference>
<dbReference type="InterPro" id="IPR054363">
    <property type="entry name" value="GH95_cat"/>
</dbReference>
<dbReference type="GO" id="GO:0004560">
    <property type="term" value="F:alpha-L-fucosidase activity"/>
    <property type="evidence" value="ECO:0007669"/>
    <property type="project" value="InterPro"/>
</dbReference>
<proteinExistence type="predicted"/>
<feature type="domain" description="Glycosyl hydrolase family 95 catalytic" evidence="3">
    <location>
        <begin position="264"/>
        <end position="684"/>
    </location>
</feature>
<gene>
    <name evidence="4" type="ORF">A8709_21470</name>
</gene>
<dbReference type="InterPro" id="IPR016518">
    <property type="entry name" value="Alpha-L-fucosidase"/>
</dbReference>
<dbReference type="Pfam" id="PF14498">
    <property type="entry name" value="Glyco_hyd_65N_2"/>
    <property type="match status" value="1"/>
</dbReference>
<dbReference type="Pfam" id="PF22124">
    <property type="entry name" value="Glyco_hydro_95_cat"/>
    <property type="match status" value="1"/>
</dbReference>
<dbReference type="OrthoDB" id="9802600at2"/>
<dbReference type="PANTHER" id="PTHR31084">
    <property type="entry name" value="ALPHA-L-FUCOSIDASE 2"/>
    <property type="match status" value="1"/>
</dbReference>
<keyword evidence="5" id="KW-1185">Reference proteome</keyword>
<dbReference type="AlphaFoldDB" id="A0A1C0ZXR7"/>
<sequence length="776" mass="86607">MNELKLWYTRPASNWSQGLPIGNGRLGAVIYGGVEQETWSITEVTYWSGEPESLPNQSKARANLDQMREHFFAGDYKGGDALAKQSLQPKKGNFGTNLTVCDVKLTFDHSGDELVRELDLDNACMHTGYTSNGNSISREAWASHPDGILASRISSEQPGGLSLSVQILGRTDHFTAVVINDDTIVFQGQATESMHSNGECGVRCQGTLKVIASGGRVYADEGHIRIVNADDVVMYLAANTDYGTHNDEWASESERQVKNAIAKGYDRLKEDHIADYRSLYRRVHVELGVTSQSSLPTDERIQLFMKDQHDDPQLFALFYQYGRYLTIAGSRSDSPLPLNLQGIWNDGEANRMQWSCDYHLDINTQMNYFPTEVSNLAECHLPLMRFIEQLAGTGRSAAQQFYGCEGWVAHVFSNAWGFASPGWETSWGLNVTGGLWIATHLREHYEFGLDRAFLAETAYPVLKEAAAFFLDYMTIHPKYGWLVTGPSNSPENSFYVNDSEKSEQQLSMGSTMDQILVRDLFTFCLEASSLLEVDEDLRQKLKDAIALLPPLLIGQRGQLQEWLEDYEEAQPDHRHLSHMFSLYPGNQVTPEGTPELSAAARVTLENRMGRETLEDVEFTLAALAANFARLHDGENAYKHLTHLIGHLCFDNLLTYSKAGIAGAETNIFVVDGNFGGTAAIAEMLLQSHAGDIHLLPALPAKWHTGNVRGLRAKGNAEVDVVWVNGEFVEATIQAFSAGHKSVRYRNHKVEINLEPNCTYRIDSNLNIERIHQRVLS</sequence>
<dbReference type="Gene3D" id="1.50.10.10">
    <property type="match status" value="1"/>
</dbReference>
<evidence type="ECO:0000259" key="3">
    <source>
        <dbReference type="Pfam" id="PF22124"/>
    </source>
</evidence>
<dbReference type="InterPro" id="IPR008928">
    <property type="entry name" value="6-hairpin_glycosidase_sf"/>
</dbReference>
<dbReference type="Pfam" id="PF21307">
    <property type="entry name" value="Glyco_hydro_95_C"/>
    <property type="match status" value="1"/>
</dbReference>
<feature type="domain" description="Glycosyl hydrolase family 95 N-terminal" evidence="1">
    <location>
        <begin position="6"/>
        <end position="242"/>
    </location>
</feature>
<comment type="caution">
    <text evidence="4">The sequence shown here is derived from an EMBL/GenBank/DDBJ whole genome shotgun (WGS) entry which is preliminary data.</text>
</comment>
<accession>A0A1C0ZXR7</accession>
<dbReference type="GO" id="GO:0005975">
    <property type="term" value="P:carbohydrate metabolic process"/>
    <property type="evidence" value="ECO:0007669"/>
    <property type="project" value="InterPro"/>
</dbReference>
<reference evidence="5" key="1">
    <citation type="submission" date="2016-05" db="EMBL/GenBank/DDBJ databases">
        <title>Paenibacillus oryzae. sp. nov., isolated from the rice root.</title>
        <authorList>
            <person name="Zhang J."/>
            <person name="Zhang X."/>
        </authorList>
    </citation>
    <scope>NUCLEOTIDE SEQUENCE [LARGE SCALE GENOMIC DNA]</scope>
    <source>
        <strain evidence="5">KCTC13222</strain>
    </source>
</reference>
<name>A0A1C0ZXR7_9BACL</name>
<dbReference type="STRING" id="512399.A8709_21470"/>
<dbReference type="PIRSF" id="PIRSF007663">
    <property type="entry name" value="UCP007663"/>
    <property type="match status" value="1"/>
</dbReference>
<dbReference type="PANTHER" id="PTHR31084:SF0">
    <property type="entry name" value="ALPHA-L-FUCOSIDASE 2"/>
    <property type="match status" value="1"/>
</dbReference>
<organism evidence="4 5">
    <name type="scientific">Paenibacillus pectinilyticus</name>
    <dbReference type="NCBI Taxonomy" id="512399"/>
    <lineage>
        <taxon>Bacteria</taxon>
        <taxon>Bacillati</taxon>
        <taxon>Bacillota</taxon>
        <taxon>Bacilli</taxon>
        <taxon>Bacillales</taxon>
        <taxon>Paenibacillaceae</taxon>
        <taxon>Paenibacillus</taxon>
    </lineage>
</organism>
<evidence type="ECO:0000313" key="5">
    <source>
        <dbReference type="Proteomes" id="UP000093309"/>
    </source>
</evidence>
<feature type="domain" description="Alpha fucosidase A-like C-terminal" evidence="2">
    <location>
        <begin position="686"/>
        <end position="752"/>
    </location>
</feature>
<dbReference type="RefSeq" id="WP_065854884.1">
    <property type="nucleotide sequence ID" value="NZ_LYPC01000026.1"/>
</dbReference>
<evidence type="ECO:0000259" key="1">
    <source>
        <dbReference type="Pfam" id="PF14498"/>
    </source>
</evidence>
<dbReference type="InterPro" id="IPR049053">
    <property type="entry name" value="AFCA-like_C"/>
</dbReference>
<dbReference type="InterPro" id="IPR027414">
    <property type="entry name" value="GH95_N_dom"/>
</dbReference>
<dbReference type="EMBL" id="LYPC01000026">
    <property type="protein sequence ID" value="OCT12903.1"/>
    <property type="molecule type" value="Genomic_DNA"/>
</dbReference>
<dbReference type="Proteomes" id="UP000093309">
    <property type="component" value="Unassembled WGS sequence"/>
</dbReference>
<dbReference type="SUPFAM" id="SSF48208">
    <property type="entry name" value="Six-hairpin glycosidases"/>
    <property type="match status" value="1"/>
</dbReference>